<reference evidence="2" key="1">
    <citation type="submission" date="2016-06" db="EMBL/GenBank/DDBJ databases">
        <authorList>
            <person name="Petersen J."/>
            <person name="Sayavedra L."/>
        </authorList>
    </citation>
    <scope>NUCLEOTIDE SEQUENCE [LARGE SCALE GENOMIC DNA]</scope>
    <source>
        <strain evidence="2">BazSymA</strain>
    </source>
</reference>
<protein>
    <submittedName>
        <fullName evidence="1">Uncharacterized protein</fullName>
    </submittedName>
</protein>
<accession>A0A1H6JS74</accession>
<dbReference type="EMBL" id="CDSC02000058">
    <property type="protein sequence ID" value="SEH62773.1"/>
    <property type="molecule type" value="Genomic_DNA"/>
</dbReference>
<sequence length="76" mass="8558">MAKSNFCPIGDFFKPCPSRVSVTQQYSKKVYLKKNSSNGGSGLFFLFLGKNTLFSAFQCIASLQINRTRFFGRPSF</sequence>
<dbReference type="Proteomes" id="UP000198988">
    <property type="component" value="Unassembled WGS sequence"/>
</dbReference>
<evidence type="ECO:0000313" key="1">
    <source>
        <dbReference type="EMBL" id="SEH62773.1"/>
    </source>
</evidence>
<gene>
    <name evidence="1" type="ORF">BAZSYMA_ACONTIG08628_5</name>
</gene>
<dbReference type="AlphaFoldDB" id="A0A1H6JS74"/>
<evidence type="ECO:0000313" key="2">
    <source>
        <dbReference type="Proteomes" id="UP000198988"/>
    </source>
</evidence>
<organism evidence="1 2">
    <name type="scientific">Bathymodiolus azoricus thioautotrophic gill symbiont</name>
    <dbReference type="NCBI Taxonomy" id="235205"/>
    <lineage>
        <taxon>Bacteria</taxon>
        <taxon>Pseudomonadati</taxon>
        <taxon>Pseudomonadota</taxon>
        <taxon>Gammaproteobacteria</taxon>
        <taxon>sulfur-oxidizing symbionts</taxon>
    </lineage>
</organism>
<proteinExistence type="predicted"/>
<name>A0A1H6JS74_9GAMM</name>